<dbReference type="Proteomes" id="UP000183988">
    <property type="component" value="Unassembled WGS sequence"/>
</dbReference>
<dbReference type="STRING" id="930117.SAMN05216225_104121"/>
<protein>
    <submittedName>
        <fullName evidence="2">Uncharacterized protein</fullName>
    </submittedName>
</protein>
<proteinExistence type="predicted"/>
<accession>A0A1M5KU00</accession>
<feature type="region of interest" description="Disordered" evidence="1">
    <location>
        <begin position="14"/>
        <end position="35"/>
    </location>
</feature>
<evidence type="ECO:0000313" key="3">
    <source>
        <dbReference type="Proteomes" id="UP000183988"/>
    </source>
</evidence>
<keyword evidence="3" id="KW-1185">Reference proteome</keyword>
<feature type="compositionally biased region" description="Low complexity" evidence="1">
    <location>
        <begin position="16"/>
        <end position="32"/>
    </location>
</feature>
<name>A0A1M5KU00_9BACI</name>
<dbReference type="EMBL" id="FQVW01000041">
    <property type="protein sequence ID" value="SHG56332.1"/>
    <property type="molecule type" value="Genomic_DNA"/>
</dbReference>
<dbReference type="AlphaFoldDB" id="A0A1M5KU00"/>
<evidence type="ECO:0000313" key="2">
    <source>
        <dbReference type="EMBL" id="SHG56332.1"/>
    </source>
</evidence>
<sequence>MIFLMTVLAACTNSDANNNSEGDSGENESSANAEEETTKLINNIELSLTQAHIGETVEFTADQLEPNEDYQIMWNEYDGHFELEGLYTFVGPQYTDRDIVLVEGTSNDDGVWEGSFEVPDGFGGNHNVVVAQGDTKIGQTGFFVIPTFSMEPESGPVGTEIKIKAKGLGYDTYKSMWQLTYDNKYTGAITGMSTNGTTVAKIRATGHVGDHHISVRSGYLGSPYINFGDSPHARWPAPDFTFTVTDEEPIVEDFVEEAPEGADGGVEMPALENKDGVEVVLEKEEGIVGEENSITASGLPENEEVEIIWNTMVGSRVSGNGFDEDSDQLATVTTDADGNLTYDFEIPDDLGGIPHRMDVVVGDEVYAQAYLRILPSIVSIEPKSGPVGTPIKITIKGGGWTEFDNAYYMTYDNAYMGYMCSFNSQGTLEFTTYATGEPGHHLMDLYPGLYMQKEKNPLDMTLIPQLTYSVDHPGSGMPAVRMSFEVTE</sequence>
<gene>
    <name evidence="2" type="ORF">SAMN05216225_104121</name>
</gene>
<evidence type="ECO:0000256" key="1">
    <source>
        <dbReference type="SAM" id="MobiDB-lite"/>
    </source>
</evidence>
<reference evidence="2 3" key="1">
    <citation type="submission" date="2016-11" db="EMBL/GenBank/DDBJ databases">
        <authorList>
            <person name="Jaros S."/>
            <person name="Januszkiewicz K."/>
            <person name="Wedrychowicz H."/>
        </authorList>
    </citation>
    <scope>NUCLEOTIDE SEQUENCE [LARGE SCALE GENOMIC DNA]</scope>
    <source>
        <strain evidence="2 3">IBRC-M 10683</strain>
    </source>
</reference>
<organism evidence="2 3">
    <name type="scientific">Ornithinibacillus halophilus</name>
    <dbReference type="NCBI Taxonomy" id="930117"/>
    <lineage>
        <taxon>Bacteria</taxon>
        <taxon>Bacillati</taxon>
        <taxon>Bacillota</taxon>
        <taxon>Bacilli</taxon>
        <taxon>Bacillales</taxon>
        <taxon>Bacillaceae</taxon>
        <taxon>Ornithinibacillus</taxon>
    </lineage>
</organism>